<protein>
    <submittedName>
        <fullName evidence="1">Uncharacterized protein</fullName>
    </submittedName>
</protein>
<keyword evidence="2" id="KW-1185">Reference proteome</keyword>
<gene>
    <name evidence="1" type="ORF">O1611_g3148</name>
</gene>
<name>A0ACC2JSV1_9PEZI</name>
<comment type="caution">
    <text evidence="1">The sequence shown here is derived from an EMBL/GenBank/DDBJ whole genome shotgun (WGS) entry which is preliminary data.</text>
</comment>
<dbReference type="Proteomes" id="UP001153332">
    <property type="component" value="Unassembled WGS sequence"/>
</dbReference>
<evidence type="ECO:0000313" key="1">
    <source>
        <dbReference type="EMBL" id="KAJ8130486.1"/>
    </source>
</evidence>
<dbReference type="EMBL" id="JAPUUL010000489">
    <property type="protein sequence ID" value="KAJ8130486.1"/>
    <property type="molecule type" value="Genomic_DNA"/>
</dbReference>
<proteinExistence type="predicted"/>
<accession>A0ACC2JSV1</accession>
<organism evidence="1 2">
    <name type="scientific">Lasiodiplodia mahajangana</name>
    <dbReference type="NCBI Taxonomy" id="1108764"/>
    <lineage>
        <taxon>Eukaryota</taxon>
        <taxon>Fungi</taxon>
        <taxon>Dikarya</taxon>
        <taxon>Ascomycota</taxon>
        <taxon>Pezizomycotina</taxon>
        <taxon>Dothideomycetes</taxon>
        <taxon>Dothideomycetes incertae sedis</taxon>
        <taxon>Botryosphaeriales</taxon>
        <taxon>Botryosphaeriaceae</taxon>
        <taxon>Lasiodiplodia</taxon>
    </lineage>
</organism>
<sequence length="129" mass="14114">MNVPSYVGRDIGPRTEFAAFSTGFNESDSDNPTPLGFQVLSLDPDVDDGIQLTYFKDGDWTISTDEVEDLASCQAKATMTANTGRRLYCLVDSTDGAGVEIMEWAWQGDPSDTDTYLDWKQIGVVDTAV</sequence>
<reference evidence="1" key="1">
    <citation type="submission" date="2022-12" db="EMBL/GenBank/DDBJ databases">
        <title>Genome Sequence of Lasiodiplodia mahajangana.</title>
        <authorList>
            <person name="Buettner E."/>
        </authorList>
    </citation>
    <scope>NUCLEOTIDE SEQUENCE</scope>
    <source>
        <strain evidence="1">VT137</strain>
    </source>
</reference>
<evidence type="ECO:0000313" key="2">
    <source>
        <dbReference type="Proteomes" id="UP001153332"/>
    </source>
</evidence>